<evidence type="ECO:0008006" key="4">
    <source>
        <dbReference type="Google" id="ProtNLM"/>
    </source>
</evidence>
<feature type="transmembrane region" description="Helical" evidence="1">
    <location>
        <begin position="70"/>
        <end position="95"/>
    </location>
</feature>
<organism evidence="2 3">
    <name type="scientific">Dermatophagoides farinae</name>
    <name type="common">American house dust mite</name>
    <dbReference type="NCBI Taxonomy" id="6954"/>
    <lineage>
        <taxon>Eukaryota</taxon>
        <taxon>Metazoa</taxon>
        <taxon>Ecdysozoa</taxon>
        <taxon>Arthropoda</taxon>
        <taxon>Chelicerata</taxon>
        <taxon>Arachnida</taxon>
        <taxon>Acari</taxon>
        <taxon>Acariformes</taxon>
        <taxon>Sarcoptiformes</taxon>
        <taxon>Astigmata</taxon>
        <taxon>Psoroptidia</taxon>
        <taxon>Analgoidea</taxon>
        <taxon>Pyroglyphidae</taxon>
        <taxon>Dermatophagoidinae</taxon>
        <taxon>Dermatophagoides</taxon>
    </lineage>
</organism>
<dbReference type="Proteomes" id="UP000790347">
    <property type="component" value="Unassembled WGS sequence"/>
</dbReference>
<dbReference type="EMBL" id="ASGP02000002">
    <property type="protein sequence ID" value="KAH9520899.1"/>
    <property type="molecule type" value="Genomic_DNA"/>
</dbReference>
<keyword evidence="1" id="KW-0472">Membrane</keyword>
<evidence type="ECO:0000313" key="2">
    <source>
        <dbReference type="EMBL" id="KAH9520899.1"/>
    </source>
</evidence>
<dbReference type="AlphaFoldDB" id="A0A922L5P3"/>
<reference evidence="2" key="2">
    <citation type="journal article" date="2022" name="Res Sq">
        <title>Comparative Genomics Reveals Insights into the Divergent Evolution of Astigmatic Mites and Household Pest Adaptations.</title>
        <authorList>
            <person name="Xiong Q."/>
            <person name="Wan A.T.-Y."/>
            <person name="Liu X.-Y."/>
            <person name="Fung C.S.-H."/>
            <person name="Xiao X."/>
            <person name="Malainual N."/>
            <person name="Hou J."/>
            <person name="Wang L."/>
            <person name="Wang M."/>
            <person name="Yang K."/>
            <person name="Cui Y."/>
            <person name="Leung E."/>
            <person name="Nong W."/>
            <person name="Shin S.-K."/>
            <person name="Au S."/>
            <person name="Jeong K.Y."/>
            <person name="Chew F.T."/>
            <person name="Hui J."/>
            <person name="Leung T.F."/>
            <person name="Tungtrongchitr A."/>
            <person name="Zhong N."/>
            <person name="Liu Z."/>
            <person name="Tsui S."/>
        </authorList>
    </citation>
    <scope>NUCLEOTIDE SEQUENCE</scope>
    <source>
        <strain evidence="2">Derf</strain>
        <tissue evidence="2">Whole organism</tissue>
    </source>
</reference>
<evidence type="ECO:0000256" key="1">
    <source>
        <dbReference type="SAM" id="Phobius"/>
    </source>
</evidence>
<protein>
    <recommendedName>
        <fullName evidence="4">Transmembrane protein</fullName>
    </recommendedName>
</protein>
<sequence length="97" mass="11836">MLIISHYHYLIFDNLGSMVKLDGNNHMLCAAIYRQNHFRFRYFQMEQNDDRQGRQRKTEERKKKKRNETIVPFGLVWFGLVSFRFSLLVCFPFSFYT</sequence>
<comment type="caution">
    <text evidence="2">The sequence shown here is derived from an EMBL/GenBank/DDBJ whole genome shotgun (WGS) entry which is preliminary data.</text>
</comment>
<name>A0A922L5P3_DERFA</name>
<keyword evidence="1" id="KW-0812">Transmembrane</keyword>
<evidence type="ECO:0000313" key="3">
    <source>
        <dbReference type="Proteomes" id="UP000790347"/>
    </source>
</evidence>
<gene>
    <name evidence="2" type="ORF">DERF_004580</name>
</gene>
<reference evidence="2" key="1">
    <citation type="submission" date="2013-05" db="EMBL/GenBank/DDBJ databases">
        <authorList>
            <person name="Yim A.K.Y."/>
            <person name="Chan T.F."/>
            <person name="Ji K.M."/>
            <person name="Liu X.Y."/>
            <person name="Zhou J.W."/>
            <person name="Li R.Q."/>
            <person name="Yang K.Y."/>
            <person name="Li J."/>
            <person name="Li M."/>
            <person name="Law P.T.W."/>
            <person name="Wu Y.L."/>
            <person name="Cai Z.L."/>
            <person name="Qin H."/>
            <person name="Bao Y."/>
            <person name="Leung R.K.K."/>
            <person name="Ng P.K.S."/>
            <person name="Zou J."/>
            <person name="Zhong X.J."/>
            <person name="Ran P.X."/>
            <person name="Zhong N.S."/>
            <person name="Liu Z.G."/>
            <person name="Tsui S.K.W."/>
        </authorList>
    </citation>
    <scope>NUCLEOTIDE SEQUENCE</scope>
    <source>
        <strain evidence="2">Derf</strain>
        <tissue evidence="2">Whole organism</tissue>
    </source>
</reference>
<keyword evidence="1" id="KW-1133">Transmembrane helix</keyword>
<keyword evidence="3" id="KW-1185">Reference proteome</keyword>
<accession>A0A922L5P3</accession>
<proteinExistence type="predicted"/>